<evidence type="ECO:0000313" key="4">
    <source>
        <dbReference type="Proteomes" id="UP000597668"/>
    </source>
</evidence>
<dbReference type="AlphaFoldDB" id="A0A8J6IPC4"/>
<keyword evidence="2" id="KW-0472">Membrane</keyword>
<evidence type="ECO:0000256" key="1">
    <source>
        <dbReference type="SAM" id="MobiDB-lite"/>
    </source>
</evidence>
<keyword evidence="4" id="KW-1185">Reference proteome</keyword>
<reference evidence="3" key="1">
    <citation type="submission" date="2020-08" db="EMBL/GenBank/DDBJ databases">
        <authorList>
            <person name="Liu C."/>
            <person name="Sun Q."/>
        </authorList>
    </citation>
    <scope>NUCLEOTIDE SEQUENCE</scope>
    <source>
        <strain evidence="3">NSJ-65</strain>
    </source>
</reference>
<evidence type="ECO:0000313" key="3">
    <source>
        <dbReference type="EMBL" id="MBC3517389.1"/>
    </source>
</evidence>
<feature type="transmembrane region" description="Helical" evidence="2">
    <location>
        <begin position="78"/>
        <end position="95"/>
    </location>
</feature>
<feature type="region of interest" description="Disordered" evidence="1">
    <location>
        <begin position="48"/>
        <end position="68"/>
    </location>
</feature>
<keyword evidence="2" id="KW-1133">Transmembrane helix</keyword>
<protein>
    <recommendedName>
        <fullName evidence="5">Pesticidal crystal protein Cry22Aa Ig-like domain-containing protein</fullName>
    </recommendedName>
</protein>
<evidence type="ECO:0008006" key="5">
    <source>
        <dbReference type="Google" id="ProtNLM"/>
    </source>
</evidence>
<gene>
    <name evidence="3" type="ORF">H8K20_13460</name>
</gene>
<evidence type="ECO:0000256" key="2">
    <source>
        <dbReference type="SAM" id="Phobius"/>
    </source>
</evidence>
<dbReference type="Proteomes" id="UP000597668">
    <property type="component" value="Unassembled WGS sequence"/>
</dbReference>
<comment type="caution">
    <text evidence="3">The sequence shown here is derived from an EMBL/GenBank/DDBJ whole genome shotgun (WGS) entry which is preliminary data.</text>
</comment>
<sequence length="159" mass="16889">KDITKQGIDTQKVGAYDIRYTVEDTAGNRVTITLHYALRQSQTAVDIAPQPDAGDTSPGSGPQADDTVPFTGSDSCPVHWLALLLTAAVWLYTLARRKKHTAFCWVDSAVLLLAALATGLLALMGSCPLDAPALILCGLSVFSSGLLVSHMQPAETDTY</sequence>
<accession>A0A8J6IPC4</accession>
<name>A0A8J6IPC4_9FIRM</name>
<feature type="transmembrane region" description="Helical" evidence="2">
    <location>
        <begin position="131"/>
        <end position="149"/>
    </location>
</feature>
<feature type="non-terminal residue" evidence="3">
    <location>
        <position position="1"/>
    </location>
</feature>
<feature type="transmembrane region" description="Helical" evidence="2">
    <location>
        <begin position="102"/>
        <end position="125"/>
    </location>
</feature>
<dbReference type="EMBL" id="JACOGI010000005">
    <property type="protein sequence ID" value="MBC3517389.1"/>
    <property type="molecule type" value="Genomic_DNA"/>
</dbReference>
<proteinExistence type="predicted"/>
<dbReference type="RefSeq" id="WP_186488819.1">
    <property type="nucleotide sequence ID" value="NZ_JACOGI010000005.1"/>
</dbReference>
<keyword evidence="2" id="KW-0812">Transmembrane</keyword>
<organism evidence="3 4">
    <name type="scientific">Neobittarella massiliensis</name>
    <name type="common">ex Bilen et al. 2018</name>
    <dbReference type="NCBI Taxonomy" id="2041842"/>
    <lineage>
        <taxon>Bacteria</taxon>
        <taxon>Bacillati</taxon>
        <taxon>Bacillota</taxon>
        <taxon>Clostridia</taxon>
        <taxon>Eubacteriales</taxon>
        <taxon>Oscillospiraceae</taxon>
        <taxon>Neobittarella (ex Bilen et al. 2018)</taxon>
    </lineage>
</organism>